<sequence>MPIKRDSRGRFAGSGGGSRGGSKRASRVPKARQTAGKLQKSGMQSIADSGGKLTPKAKTQLKQSANISKNVTRKADAKRLDHPKREVAGGEGKRNGKPVNGAANLARKGVDHILARKAADEKKKKPTKKQQREAAMKKAQAKMLAQANAKNKR</sequence>
<gene>
    <name evidence="2" type="ORF">ArV1_005</name>
</gene>
<feature type="compositionally biased region" description="Basic residues" evidence="1">
    <location>
        <begin position="21"/>
        <end position="30"/>
    </location>
</feature>
<feature type="compositionally biased region" description="Basic and acidic residues" evidence="1">
    <location>
        <begin position="108"/>
        <end position="123"/>
    </location>
</feature>
<name>A0A0A7HAU0_9CAUD</name>
<protein>
    <submittedName>
        <fullName evidence="2">Uncharacterized protein</fullName>
    </submittedName>
</protein>
<proteinExistence type="predicted"/>
<accession>A0A0A7HAU0</accession>
<dbReference type="GeneID" id="23680846"/>
<reference evidence="2 3" key="1">
    <citation type="submission" date="2014-10" db="EMBL/GenBank/DDBJ databases">
        <title>Genome of vB_ArtM-ArV1 - first myovirus infecting Arthrobacter sp.</title>
        <authorList>
            <person name="Simoliunas E."/>
            <person name="Kaliniene L."/>
            <person name="Stasilo M."/>
            <person name="Meskys R."/>
        </authorList>
    </citation>
    <scope>NUCLEOTIDE SEQUENCE [LARGE SCALE GENOMIC DNA]</scope>
</reference>
<feature type="compositionally biased region" description="Polar residues" evidence="1">
    <location>
        <begin position="60"/>
        <end position="70"/>
    </location>
</feature>
<evidence type="ECO:0000313" key="2">
    <source>
        <dbReference type="EMBL" id="AIZ01693.1"/>
    </source>
</evidence>
<feature type="compositionally biased region" description="Low complexity" evidence="1">
    <location>
        <begin position="137"/>
        <end position="153"/>
    </location>
</feature>
<feature type="region of interest" description="Disordered" evidence="1">
    <location>
        <begin position="1"/>
        <end position="153"/>
    </location>
</feature>
<dbReference type="KEGG" id="vg:23680846"/>
<keyword evidence="3" id="KW-1185">Reference proteome</keyword>
<dbReference type="RefSeq" id="YP_009126039.1">
    <property type="nucleotide sequence ID" value="NC_026606.1"/>
</dbReference>
<evidence type="ECO:0000256" key="1">
    <source>
        <dbReference type="SAM" id="MobiDB-lite"/>
    </source>
</evidence>
<evidence type="ECO:0000313" key="3">
    <source>
        <dbReference type="Proteomes" id="UP000031071"/>
    </source>
</evidence>
<feature type="compositionally biased region" description="Basic and acidic residues" evidence="1">
    <location>
        <begin position="73"/>
        <end position="94"/>
    </location>
</feature>
<dbReference type="Proteomes" id="UP000031071">
    <property type="component" value="Segment"/>
</dbReference>
<dbReference type="EMBL" id="KM879463">
    <property type="protein sequence ID" value="AIZ01693.1"/>
    <property type="molecule type" value="Genomic_DNA"/>
</dbReference>
<organism evidence="2 3">
    <name type="scientific">Arthrobacter phage vB_ArtM-ArV1</name>
    <dbReference type="NCBI Taxonomy" id="1566993"/>
    <lineage>
        <taxon>Viruses</taxon>
        <taxon>Duplodnaviria</taxon>
        <taxon>Heunggongvirae</taxon>
        <taxon>Uroviricota</taxon>
        <taxon>Caudoviricetes</taxon>
        <taxon>Klausavirus</taxon>
        <taxon>Klausavirus ArV1</taxon>
    </lineage>
</organism>